<keyword evidence="5" id="KW-0687">Ribonucleoprotein</keyword>
<dbReference type="AlphaFoldDB" id="A0A3B1AUZ2"/>
<evidence type="ECO:0000256" key="3">
    <source>
        <dbReference type="ARBA" id="ARBA00022884"/>
    </source>
</evidence>
<comment type="similarity">
    <text evidence="1">Belongs to the universal ribosomal protein uL23 family.</text>
</comment>
<dbReference type="InterPro" id="IPR013025">
    <property type="entry name" value="Ribosomal_uL23-like"/>
</dbReference>
<dbReference type="HAMAP" id="MF_01369_B">
    <property type="entry name" value="Ribosomal_uL23_B"/>
    <property type="match status" value="1"/>
</dbReference>
<dbReference type="GO" id="GO:1990904">
    <property type="term" value="C:ribonucleoprotein complex"/>
    <property type="evidence" value="ECO:0007669"/>
    <property type="project" value="UniProtKB-KW"/>
</dbReference>
<evidence type="ECO:0000256" key="2">
    <source>
        <dbReference type="ARBA" id="ARBA00022730"/>
    </source>
</evidence>
<dbReference type="GO" id="GO:0003735">
    <property type="term" value="F:structural constituent of ribosome"/>
    <property type="evidence" value="ECO:0007669"/>
    <property type="project" value="InterPro"/>
</dbReference>
<proteinExistence type="inferred from homology"/>
<dbReference type="NCBIfam" id="NF004359">
    <property type="entry name" value="PRK05738.1-3"/>
    <property type="match status" value="1"/>
</dbReference>
<dbReference type="FunFam" id="3.30.70.330:FF:000001">
    <property type="entry name" value="50S ribosomal protein L23"/>
    <property type="match status" value="1"/>
</dbReference>
<protein>
    <submittedName>
        <fullName evidence="6">LSU ribosomal protein L23p (L23Ae)</fullName>
    </submittedName>
</protein>
<evidence type="ECO:0000256" key="4">
    <source>
        <dbReference type="ARBA" id="ARBA00022980"/>
    </source>
</evidence>
<keyword evidence="4 6" id="KW-0689">Ribosomal protein</keyword>
<reference evidence="6" key="1">
    <citation type="submission" date="2018-06" db="EMBL/GenBank/DDBJ databases">
        <authorList>
            <person name="Zhirakovskaya E."/>
        </authorList>
    </citation>
    <scope>NUCLEOTIDE SEQUENCE</scope>
</reference>
<keyword evidence="3" id="KW-0694">RNA-binding</keyword>
<gene>
    <name evidence="6" type="ORF">MNBD_GAMMA22-252</name>
</gene>
<evidence type="ECO:0000256" key="1">
    <source>
        <dbReference type="ARBA" id="ARBA00006700"/>
    </source>
</evidence>
<dbReference type="PANTHER" id="PTHR11620">
    <property type="entry name" value="60S RIBOSOMAL PROTEIN L23A"/>
    <property type="match status" value="1"/>
</dbReference>
<dbReference type="GO" id="GO:0006412">
    <property type="term" value="P:translation"/>
    <property type="evidence" value="ECO:0007669"/>
    <property type="project" value="InterPro"/>
</dbReference>
<dbReference type="GO" id="GO:0019843">
    <property type="term" value="F:rRNA binding"/>
    <property type="evidence" value="ECO:0007669"/>
    <property type="project" value="UniProtKB-KW"/>
</dbReference>
<name>A0A3B1AUZ2_9ZZZZ</name>
<evidence type="ECO:0000256" key="5">
    <source>
        <dbReference type="ARBA" id="ARBA00023274"/>
    </source>
</evidence>
<dbReference type="Gene3D" id="3.30.70.330">
    <property type="match status" value="1"/>
</dbReference>
<sequence length="98" mass="10782">MKQERLMKVLLGPLVSEKSANVADQSNQVVFKVTTDATKPEIKAAVKLMFEVDVESVQTSNVAGKTKRSQGKLGKRKDWKKAYVRVKAGQDITFAAGE</sequence>
<dbReference type="EMBL" id="UOFS01000053">
    <property type="protein sequence ID" value="VAX02060.1"/>
    <property type="molecule type" value="Genomic_DNA"/>
</dbReference>
<dbReference type="InterPro" id="IPR012678">
    <property type="entry name" value="Ribosomal_uL23/eL15/eS24_sf"/>
</dbReference>
<evidence type="ECO:0000313" key="6">
    <source>
        <dbReference type="EMBL" id="VAX02060.1"/>
    </source>
</evidence>
<organism evidence="6">
    <name type="scientific">hydrothermal vent metagenome</name>
    <dbReference type="NCBI Taxonomy" id="652676"/>
    <lineage>
        <taxon>unclassified sequences</taxon>
        <taxon>metagenomes</taxon>
        <taxon>ecological metagenomes</taxon>
    </lineage>
</organism>
<accession>A0A3B1AUZ2</accession>
<dbReference type="InterPro" id="IPR012677">
    <property type="entry name" value="Nucleotide-bd_a/b_plait_sf"/>
</dbReference>
<dbReference type="NCBIfam" id="NF004363">
    <property type="entry name" value="PRK05738.2-4"/>
    <property type="match status" value="1"/>
</dbReference>
<dbReference type="Pfam" id="PF00276">
    <property type="entry name" value="Ribosomal_L23"/>
    <property type="match status" value="1"/>
</dbReference>
<dbReference type="SUPFAM" id="SSF54189">
    <property type="entry name" value="Ribosomal proteins S24e, L23 and L15e"/>
    <property type="match status" value="1"/>
</dbReference>
<dbReference type="GO" id="GO:0005840">
    <property type="term" value="C:ribosome"/>
    <property type="evidence" value="ECO:0007669"/>
    <property type="project" value="UniProtKB-KW"/>
</dbReference>
<keyword evidence="2" id="KW-0699">rRNA-binding</keyword>